<dbReference type="RefSeq" id="WP_377946377.1">
    <property type="nucleotide sequence ID" value="NZ_CP072611.1"/>
</dbReference>
<keyword evidence="4" id="KW-1185">Reference proteome</keyword>
<dbReference type="InterPro" id="IPR013094">
    <property type="entry name" value="AB_hydrolase_3"/>
</dbReference>
<accession>A0ABW5CIH4</accession>
<evidence type="ECO:0000259" key="2">
    <source>
        <dbReference type="Pfam" id="PF07859"/>
    </source>
</evidence>
<dbReference type="SUPFAM" id="SSF53474">
    <property type="entry name" value="alpha/beta-Hydrolases"/>
    <property type="match status" value="1"/>
</dbReference>
<gene>
    <name evidence="3" type="ORF">ACFSKQ_06350</name>
</gene>
<dbReference type="PANTHER" id="PTHR48081:SF8">
    <property type="entry name" value="ALPHA_BETA HYDROLASE FOLD-3 DOMAIN-CONTAINING PROTEIN-RELATED"/>
    <property type="match status" value="1"/>
</dbReference>
<dbReference type="InterPro" id="IPR050300">
    <property type="entry name" value="GDXG_lipolytic_enzyme"/>
</dbReference>
<comment type="caution">
    <text evidence="3">The sequence shown here is derived from an EMBL/GenBank/DDBJ whole genome shotgun (WGS) entry which is preliminary data.</text>
</comment>
<dbReference type="GO" id="GO:0016787">
    <property type="term" value="F:hydrolase activity"/>
    <property type="evidence" value="ECO:0007669"/>
    <property type="project" value="UniProtKB-KW"/>
</dbReference>
<protein>
    <submittedName>
        <fullName evidence="3">Alpha/beta hydrolase</fullName>
    </submittedName>
</protein>
<organism evidence="3 4">
    <name type="scientific">Aureimonas populi</name>
    <dbReference type="NCBI Taxonomy" id="1701758"/>
    <lineage>
        <taxon>Bacteria</taxon>
        <taxon>Pseudomonadati</taxon>
        <taxon>Pseudomonadota</taxon>
        <taxon>Alphaproteobacteria</taxon>
        <taxon>Hyphomicrobiales</taxon>
        <taxon>Aurantimonadaceae</taxon>
        <taxon>Aureimonas</taxon>
    </lineage>
</organism>
<dbReference type="Proteomes" id="UP001597371">
    <property type="component" value="Unassembled WGS sequence"/>
</dbReference>
<name>A0ABW5CIH4_9HYPH</name>
<evidence type="ECO:0000313" key="3">
    <source>
        <dbReference type="EMBL" id="MFD2237089.1"/>
    </source>
</evidence>
<dbReference type="EMBL" id="JBHUIJ010000006">
    <property type="protein sequence ID" value="MFD2237089.1"/>
    <property type="molecule type" value="Genomic_DNA"/>
</dbReference>
<proteinExistence type="predicted"/>
<dbReference type="Pfam" id="PF07859">
    <property type="entry name" value="Abhydrolase_3"/>
    <property type="match status" value="1"/>
</dbReference>
<keyword evidence="1 3" id="KW-0378">Hydrolase</keyword>
<reference evidence="4" key="1">
    <citation type="journal article" date="2019" name="Int. J. Syst. Evol. Microbiol.">
        <title>The Global Catalogue of Microorganisms (GCM) 10K type strain sequencing project: providing services to taxonomists for standard genome sequencing and annotation.</title>
        <authorList>
            <consortium name="The Broad Institute Genomics Platform"/>
            <consortium name="The Broad Institute Genome Sequencing Center for Infectious Disease"/>
            <person name="Wu L."/>
            <person name="Ma J."/>
        </authorList>
    </citation>
    <scope>NUCLEOTIDE SEQUENCE [LARGE SCALE GENOMIC DNA]</scope>
    <source>
        <strain evidence="4">ZS-35-S2</strain>
    </source>
</reference>
<dbReference type="Gene3D" id="3.40.50.1820">
    <property type="entry name" value="alpha/beta hydrolase"/>
    <property type="match status" value="1"/>
</dbReference>
<dbReference type="PANTHER" id="PTHR48081">
    <property type="entry name" value="AB HYDROLASE SUPERFAMILY PROTEIN C4A8.06C"/>
    <property type="match status" value="1"/>
</dbReference>
<feature type="domain" description="Alpha/beta hydrolase fold-3" evidence="2">
    <location>
        <begin position="91"/>
        <end position="295"/>
    </location>
</feature>
<dbReference type="InterPro" id="IPR029058">
    <property type="entry name" value="AB_hydrolase_fold"/>
</dbReference>
<evidence type="ECO:0000256" key="1">
    <source>
        <dbReference type="ARBA" id="ARBA00022801"/>
    </source>
</evidence>
<evidence type="ECO:0000313" key="4">
    <source>
        <dbReference type="Proteomes" id="UP001597371"/>
    </source>
</evidence>
<sequence length="323" mass="34562">MINRQTFDEGFPGPGLAELNESIAAFHKSRPSLWSLPLESVRKARREGAGVFAAPRADPAAREASVQGRGGHAIPLRILTPQSGTARGTYLHFHGGGWVFGEPVENDERLRALCEEARLAVVSVGYRLAPEHPFPAAPEDCEDAALALAGGRIEGVPAEGLLIGGESAGAHLAVLTLVRLRDGHGLAPFRAANLIAGCYDLSLTPSARNWGEERLVLNTEDLKELVLRFVPESYGLHDPKVSPLFADLKGLPPALFTVGTRDPLLDDTLFMATRWLSAGNAATLSVWTGGCHVFQFFDAPASRSANAEATRFLMDALGEDRAA</sequence>